<accession>A0A0M3JEI5</accession>
<dbReference type="WBParaSite" id="ASIM_0000603101-mRNA-1">
    <property type="protein sequence ID" value="ASIM_0000603101-mRNA-1"/>
    <property type="gene ID" value="ASIM_0000603101"/>
</dbReference>
<keyword evidence="2" id="KW-1185">Reference proteome</keyword>
<reference evidence="1 2" key="2">
    <citation type="submission" date="2018-11" db="EMBL/GenBank/DDBJ databases">
        <authorList>
            <consortium name="Pathogen Informatics"/>
        </authorList>
    </citation>
    <scope>NUCLEOTIDE SEQUENCE [LARGE SCALE GENOMIC DNA]</scope>
</reference>
<dbReference type="AlphaFoldDB" id="A0A0M3JEI5"/>
<gene>
    <name evidence="1" type="ORF">ASIM_LOCUS5818</name>
</gene>
<evidence type="ECO:0000313" key="2">
    <source>
        <dbReference type="Proteomes" id="UP000267096"/>
    </source>
</evidence>
<reference evidence="3" key="1">
    <citation type="submission" date="2017-02" db="UniProtKB">
        <authorList>
            <consortium name="WormBaseParasite"/>
        </authorList>
    </citation>
    <scope>IDENTIFICATION</scope>
</reference>
<dbReference type="OrthoDB" id="5813646at2759"/>
<evidence type="ECO:0000313" key="1">
    <source>
        <dbReference type="EMBL" id="VDK26118.1"/>
    </source>
</evidence>
<dbReference type="Proteomes" id="UP000267096">
    <property type="component" value="Unassembled WGS sequence"/>
</dbReference>
<dbReference type="EMBL" id="UYRR01011831">
    <property type="protein sequence ID" value="VDK26118.1"/>
    <property type="molecule type" value="Genomic_DNA"/>
</dbReference>
<name>A0A0M3JEI5_ANISI</name>
<protein>
    <submittedName>
        <fullName evidence="3">Transposase</fullName>
    </submittedName>
</protein>
<proteinExistence type="predicted"/>
<organism evidence="3">
    <name type="scientific">Anisakis simplex</name>
    <name type="common">Herring worm</name>
    <dbReference type="NCBI Taxonomy" id="6269"/>
    <lineage>
        <taxon>Eukaryota</taxon>
        <taxon>Metazoa</taxon>
        <taxon>Ecdysozoa</taxon>
        <taxon>Nematoda</taxon>
        <taxon>Chromadorea</taxon>
        <taxon>Rhabditida</taxon>
        <taxon>Spirurina</taxon>
        <taxon>Ascaridomorpha</taxon>
        <taxon>Ascaridoidea</taxon>
        <taxon>Anisakidae</taxon>
        <taxon>Anisakis</taxon>
        <taxon>Anisakis simplex complex</taxon>
    </lineage>
</organism>
<evidence type="ECO:0000313" key="3">
    <source>
        <dbReference type="WBParaSite" id="ASIM_0000603101-mRNA-1"/>
    </source>
</evidence>
<sequence length="86" mass="9282">MLEQGKARAEAAHQASLTRLSPAAKAADARLSAIASNRALKVGEKQRQLAAAFQGHKTLDPLKTFCLLACALIFRSPERYPSITSF</sequence>